<keyword evidence="3" id="KW-1185">Reference proteome</keyword>
<dbReference type="Gene3D" id="1.25.40.920">
    <property type="entry name" value="TRAP transporter T-component"/>
    <property type="match status" value="1"/>
</dbReference>
<accession>A0A1T1AU00</accession>
<feature type="signal peptide" evidence="1">
    <location>
        <begin position="1"/>
        <end position="17"/>
    </location>
</feature>
<dbReference type="Proteomes" id="UP000190750">
    <property type="component" value="Unassembled WGS sequence"/>
</dbReference>
<evidence type="ECO:0000313" key="2">
    <source>
        <dbReference type="EMBL" id="OOV07455.1"/>
    </source>
</evidence>
<comment type="caution">
    <text evidence="2">The sequence shown here is derived from an EMBL/GenBank/DDBJ whole genome shotgun (WGS) entry which is preliminary data.</text>
</comment>
<gene>
    <name evidence="2" type="ORF">RF819_12605</name>
</gene>
<dbReference type="EMBL" id="MTJN01000002">
    <property type="protein sequence ID" value="OOV07455.1"/>
    <property type="molecule type" value="Genomic_DNA"/>
</dbReference>
<reference evidence="2 3" key="1">
    <citation type="submission" date="2017-01" db="EMBL/GenBank/DDBJ databases">
        <title>Genome sequencing of Rhodoferax fermentans JCM 7819.</title>
        <authorList>
            <person name="Kim Y.J."/>
            <person name="Farh M.E.-A."/>
            <person name="Yang D.-C."/>
        </authorList>
    </citation>
    <scope>NUCLEOTIDE SEQUENCE [LARGE SCALE GENOMIC DNA]</scope>
    <source>
        <strain evidence="2 3">JCM 7819</strain>
    </source>
</reference>
<dbReference type="Pfam" id="PF16811">
    <property type="entry name" value="TAtT"/>
    <property type="match status" value="1"/>
</dbReference>
<keyword evidence="1" id="KW-0732">Signal</keyword>
<protein>
    <submittedName>
        <fullName evidence="2">Uncharacterized protein</fullName>
    </submittedName>
</protein>
<dbReference type="PROSITE" id="PS51257">
    <property type="entry name" value="PROKAR_LIPOPROTEIN"/>
    <property type="match status" value="1"/>
</dbReference>
<dbReference type="OrthoDB" id="8902113at2"/>
<dbReference type="InterPro" id="IPR031823">
    <property type="entry name" value="TatT"/>
</dbReference>
<dbReference type="AlphaFoldDB" id="A0A1T1AU00"/>
<evidence type="ECO:0000313" key="3">
    <source>
        <dbReference type="Proteomes" id="UP000190750"/>
    </source>
</evidence>
<organism evidence="2 3">
    <name type="scientific">Rhodoferax fermentans</name>
    <dbReference type="NCBI Taxonomy" id="28066"/>
    <lineage>
        <taxon>Bacteria</taxon>
        <taxon>Pseudomonadati</taxon>
        <taxon>Pseudomonadota</taxon>
        <taxon>Betaproteobacteria</taxon>
        <taxon>Burkholderiales</taxon>
        <taxon>Comamonadaceae</taxon>
        <taxon>Rhodoferax</taxon>
    </lineage>
</organism>
<dbReference type="InterPro" id="IPR038537">
    <property type="entry name" value="TatT_sf"/>
</dbReference>
<evidence type="ECO:0000256" key="1">
    <source>
        <dbReference type="SAM" id="SignalP"/>
    </source>
</evidence>
<sequence length="292" mass="31418">MKPALRLGLLALLLALAACSPRQLILQETATALATQGQAPEDDLVLAREASAFYLKLSESVLHETPGHVPLTVAVTSGYTQYAYAFVQFDADRLDAKDAQAAQKLRQRAARLYQRAQDHAMATLELHSPGLTKALANPAPAMWPRLPTDQVDLAYWAAASWGAYIALSKDQPQVVADLPLAMHLAQLAYARAPQNKRGSLASLMGTFEAARPGGSAQRAVDYFDEAIGLDGRVSAAAYVAKAEAIALPAGDRPAFESLLKQALVTSATHPDLSNSVMRERALWLLDNTDDLF</sequence>
<proteinExistence type="predicted"/>
<feature type="chain" id="PRO_5012391064" evidence="1">
    <location>
        <begin position="18"/>
        <end position="292"/>
    </location>
</feature>
<name>A0A1T1AU00_RHOFE</name>
<dbReference type="STRING" id="28066.RF819_12605"/>